<dbReference type="InterPro" id="IPR029058">
    <property type="entry name" value="AB_hydrolase_fold"/>
</dbReference>
<comment type="caution">
    <text evidence="6">The sequence shown here is derived from an EMBL/GenBank/DDBJ whole genome shotgun (WGS) entry which is preliminary data.</text>
</comment>
<sequence length="643" mass="70846">MKAYGSKIFIWLFACISLLLETSAQQGSPASPVYKKVAGFPGLKVTHPAVEWGYLTVPENWQKDNGNTVQLAVAVIKSHNKQSREGVVFLGGGPGGNAVRGIRKWLNNPILEERDIILVDTRGAGLSTPQLCPDLGRQFMGVMAENDNDDQEIASRVKAAVACRDELLKRNIDISAYNSESVSYDLHALRQALGYNNWMVYSVSYGTRMALAYARNFPQEVTRVVFDSPVLPAAGLYDHNTSNYVRSLEVLFEKCRQDKSCSSEYGDLKALYHQTVLDLEKNPITINVPKSLVSTGKFTLNAQDFMIAVQQGLYDPRFFEVMPLIIKEFNQRNEAMITSLFFALRSRLSLDYGTYYCVLCHETLPLNSIDTFVQDAAKHQALTAGGLPFYKGDYTICNQWRSSNSLVKDTTAVLPAAPLNIPALIISGEFDPVTPPAVTQQLQAMIPGSEVLSFPGQGHVPGYTPRGTAIIHHFFNGGLSATDRQDLQAEKVRFITGVHANGGISRVAGILNNPKLSLIWPVTLALGVLVLYLLIQLIRRNKQYIHWVIMLAALLTILTGAAFVYAINATAATNAYILSVGLPVKFSYLFVLLYLLLVLALLAILLLIRFNGKSGFKGTAFSWVAVLALLAVNACFFSWGLLF</sequence>
<dbReference type="RefSeq" id="WP_147243617.1">
    <property type="nucleotide sequence ID" value="NZ_QFFJ01000003.1"/>
</dbReference>
<protein>
    <recommendedName>
        <fullName evidence="1">Proline iminopeptidase</fullName>
    </recommendedName>
</protein>
<evidence type="ECO:0000313" key="7">
    <source>
        <dbReference type="Proteomes" id="UP000253410"/>
    </source>
</evidence>
<feature type="signal peptide" evidence="3">
    <location>
        <begin position="1"/>
        <end position="26"/>
    </location>
</feature>
<dbReference type="Proteomes" id="UP000253410">
    <property type="component" value="Unassembled WGS sequence"/>
</dbReference>
<dbReference type="PANTHER" id="PTHR43722">
    <property type="entry name" value="PROLINE IMINOPEPTIDASE"/>
    <property type="match status" value="1"/>
</dbReference>
<evidence type="ECO:0000313" key="6">
    <source>
        <dbReference type="EMBL" id="RBL88150.1"/>
    </source>
</evidence>
<dbReference type="InterPro" id="IPR013595">
    <property type="entry name" value="Pept_S33_TAP-like_C"/>
</dbReference>
<evidence type="ECO:0000259" key="4">
    <source>
        <dbReference type="Pfam" id="PF00561"/>
    </source>
</evidence>
<keyword evidence="2" id="KW-0472">Membrane</keyword>
<accession>A0A365XPS5</accession>
<dbReference type="Pfam" id="PF08386">
    <property type="entry name" value="Abhydrolase_4"/>
    <property type="match status" value="1"/>
</dbReference>
<feature type="transmembrane region" description="Helical" evidence="2">
    <location>
        <begin position="587"/>
        <end position="608"/>
    </location>
</feature>
<feature type="domain" description="Peptidase S33 tripeptidyl aminopeptidase-like C-terminal" evidence="5">
    <location>
        <begin position="396"/>
        <end position="460"/>
    </location>
</feature>
<dbReference type="GO" id="GO:0004177">
    <property type="term" value="F:aminopeptidase activity"/>
    <property type="evidence" value="ECO:0007669"/>
    <property type="project" value="UniProtKB-EC"/>
</dbReference>
<dbReference type="InterPro" id="IPR005944">
    <property type="entry name" value="Pro_iminopeptidase"/>
</dbReference>
<feature type="transmembrane region" description="Helical" evidence="2">
    <location>
        <begin position="620"/>
        <end position="642"/>
    </location>
</feature>
<keyword evidence="7" id="KW-1185">Reference proteome</keyword>
<proteinExistence type="predicted"/>
<keyword evidence="2" id="KW-1133">Transmembrane helix</keyword>
<dbReference type="Pfam" id="PF00561">
    <property type="entry name" value="Abhydrolase_1"/>
    <property type="match status" value="1"/>
</dbReference>
<feature type="transmembrane region" description="Helical" evidence="2">
    <location>
        <begin position="547"/>
        <end position="567"/>
    </location>
</feature>
<dbReference type="PANTHER" id="PTHR43722:SF1">
    <property type="entry name" value="PROLINE IMINOPEPTIDASE"/>
    <property type="match status" value="1"/>
</dbReference>
<dbReference type="InterPro" id="IPR000073">
    <property type="entry name" value="AB_hydrolase_1"/>
</dbReference>
<evidence type="ECO:0000256" key="3">
    <source>
        <dbReference type="SAM" id="SignalP"/>
    </source>
</evidence>
<dbReference type="GO" id="GO:0005737">
    <property type="term" value="C:cytoplasm"/>
    <property type="evidence" value="ECO:0007669"/>
    <property type="project" value="InterPro"/>
</dbReference>
<feature type="transmembrane region" description="Helical" evidence="2">
    <location>
        <begin position="518"/>
        <end position="535"/>
    </location>
</feature>
<name>A0A365XPS5_9BACT</name>
<keyword evidence="3" id="KW-0732">Signal</keyword>
<dbReference type="Gene3D" id="3.40.50.1820">
    <property type="entry name" value="alpha/beta hydrolase"/>
    <property type="match status" value="1"/>
</dbReference>
<feature type="domain" description="AB hydrolase-1" evidence="4">
    <location>
        <begin position="87"/>
        <end position="239"/>
    </location>
</feature>
<feature type="chain" id="PRO_5016735609" description="Proline iminopeptidase" evidence="3">
    <location>
        <begin position="27"/>
        <end position="643"/>
    </location>
</feature>
<evidence type="ECO:0000256" key="1">
    <source>
        <dbReference type="ARBA" id="ARBA00021843"/>
    </source>
</evidence>
<dbReference type="EMBL" id="QFFJ01000003">
    <property type="protein sequence ID" value="RBL88150.1"/>
    <property type="molecule type" value="Genomic_DNA"/>
</dbReference>
<keyword evidence="2" id="KW-0812">Transmembrane</keyword>
<gene>
    <name evidence="6" type="ORF">DF182_32025</name>
</gene>
<dbReference type="GO" id="GO:0006508">
    <property type="term" value="P:proteolysis"/>
    <property type="evidence" value="ECO:0007669"/>
    <property type="project" value="InterPro"/>
</dbReference>
<dbReference type="AlphaFoldDB" id="A0A365XPS5"/>
<organism evidence="6 7">
    <name type="scientific">Chitinophaga flava</name>
    <dbReference type="NCBI Taxonomy" id="2259036"/>
    <lineage>
        <taxon>Bacteria</taxon>
        <taxon>Pseudomonadati</taxon>
        <taxon>Bacteroidota</taxon>
        <taxon>Chitinophagia</taxon>
        <taxon>Chitinophagales</taxon>
        <taxon>Chitinophagaceae</taxon>
        <taxon>Chitinophaga</taxon>
    </lineage>
</organism>
<dbReference type="OrthoDB" id="613638at2"/>
<evidence type="ECO:0000259" key="5">
    <source>
        <dbReference type="Pfam" id="PF08386"/>
    </source>
</evidence>
<dbReference type="SUPFAM" id="SSF53474">
    <property type="entry name" value="alpha/beta-Hydrolases"/>
    <property type="match status" value="1"/>
</dbReference>
<evidence type="ECO:0000256" key="2">
    <source>
        <dbReference type="SAM" id="Phobius"/>
    </source>
</evidence>
<reference evidence="6 7" key="1">
    <citation type="submission" date="2018-05" db="EMBL/GenBank/DDBJ databases">
        <title>Chitinophaga sp. K3CV102501T nov., isolated from isolated from a monsoon evergreen broad-leaved forest soil.</title>
        <authorList>
            <person name="Lv Y."/>
        </authorList>
    </citation>
    <scope>NUCLEOTIDE SEQUENCE [LARGE SCALE GENOMIC DNA]</scope>
    <source>
        <strain evidence="6 7">GDMCC 1.1325</strain>
    </source>
</reference>